<dbReference type="InterPro" id="IPR004386">
    <property type="entry name" value="Toxin_YafQ-like"/>
</dbReference>
<organism evidence="2 3">
    <name type="scientific">Varibaculum cambriense</name>
    <dbReference type="NCBI Taxonomy" id="184870"/>
    <lineage>
        <taxon>Bacteria</taxon>
        <taxon>Bacillati</taxon>
        <taxon>Actinomycetota</taxon>
        <taxon>Actinomycetes</taxon>
        <taxon>Actinomycetales</taxon>
        <taxon>Actinomycetaceae</taxon>
        <taxon>Varibaculum</taxon>
    </lineage>
</organism>
<dbReference type="NCBIfam" id="TIGR02385">
    <property type="entry name" value="RelE_StbE"/>
    <property type="match status" value="1"/>
</dbReference>
<dbReference type="InterPro" id="IPR035093">
    <property type="entry name" value="RelE/ParE_toxin_dom_sf"/>
</dbReference>
<gene>
    <name evidence="2" type="ORF">L0M99_00210</name>
</gene>
<dbReference type="SUPFAM" id="SSF143011">
    <property type="entry name" value="RelE-like"/>
    <property type="match status" value="1"/>
</dbReference>
<evidence type="ECO:0000313" key="3">
    <source>
        <dbReference type="Proteomes" id="UP001200537"/>
    </source>
</evidence>
<reference evidence="2" key="1">
    <citation type="submission" date="2022-01" db="EMBL/GenBank/DDBJ databases">
        <title>Collection of gut derived symbiotic bacterial strains cultured from healthy donors.</title>
        <authorList>
            <person name="Lin H."/>
            <person name="Kohout C."/>
            <person name="Waligurski E."/>
            <person name="Pamer E.G."/>
        </authorList>
    </citation>
    <scope>NUCLEOTIDE SEQUENCE</scope>
    <source>
        <strain evidence="2">DFI.7.46</strain>
    </source>
</reference>
<evidence type="ECO:0000256" key="1">
    <source>
        <dbReference type="ARBA" id="ARBA00022649"/>
    </source>
</evidence>
<dbReference type="Proteomes" id="UP001200537">
    <property type="component" value="Unassembled WGS sequence"/>
</dbReference>
<keyword evidence="1" id="KW-1277">Toxin-antitoxin system</keyword>
<evidence type="ECO:0000313" key="2">
    <source>
        <dbReference type="EMBL" id="MCG4616918.1"/>
    </source>
</evidence>
<dbReference type="InterPro" id="IPR007712">
    <property type="entry name" value="RelE/ParE_toxin"/>
</dbReference>
<dbReference type="EMBL" id="JAKNHJ010000001">
    <property type="protein sequence ID" value="MCG4616918.1"/>
    <property type="molecule type" value="Genomic_DNA"/>
</dbReference>
<dbReference type="AlphaFoldDB" id="A0AAJ1B9Q4"/>
<comment type="caution">
    <text evidence="2">The sequence shown here is derived from an EMBL/GenBank/DDBJ whole genome shotgun (WGS) entry which is preliminary data.</text>
</comment>
<accession>A0AAJ1B9Q4</accession>
<protein>
    <submittedName>
        <fullName evidence="2">Type II toxin-antitoxin system mRNA interferase toxin, RelE/StbE family</fullName>
    </submittedName>
</protein>
<proteinExistence type="predicted"/>
<dbReference type="RefSeq" id="WP_238127359.1">
    <property type="nucleotide sequence ID" value="NZ_JAGZYF010000003.1"/>
</dbReference>
<dbReference type="Gene3D" id="3.30.2310.20">
    <property type="entry name" value="RelE-like"/>
    <property type="match status" value="1"/>
</dbReference>
<sequence>MKIIFDRQFQTDFKQIVRHQPHIKDEIRELIYTVEEIGEIPPTYNPHQLTNPRGTYTGYWGLHLQEGVFDVVVVYHQLRKNQTIRFIRIGSHRQLFQGKEL</sequence>
<dbReference type="Pfam" id="PF15738">
    <property type="entry name" value="YafQ_toxin"/>
    <property type="match status" value="1"/>
</dbReference>
<name>A0AAJ1B9Q4_9ACTO</name>